<accession>A0A2R7YW23</accession>
<feature type="transmembrane region" description="Helical" evidence="2">
    <location>
        <begin position="49"/>
        <end position="68"/>
    </location>
</feature>
<dbReference type="OrthoDB" id="2087435at2"/>
<feature type="transmembrane region" description="Helical" evidence="2">
    <location>
        <begin position="6"/>
        <end position="28"/>
    </location>
</feature>
<reference evidence="4 5" key="1">
    <citation type="submission" date="2018-03" db="EMBL/GenBank/DDBJ databases">
        <authorList>
            <person name="Keele B.F."/>
        </authorList>
    </citation>
    <scope>NUCLEOTIDE SEQUENCE [LARGE SCALE GENOMIC DNA]</scope>
    <source>
        <strain evidence="4 5">IB-3</strain>
    </source>
</reference>
<feature type="transmembrane region" description="Helical" evidence="2">
    <location>
        <begin position="207"/>
        <end position="228"/>
    </location>
</feature>
<evidence type="ECO:0000256" key="2">
    <source>
        <dbReference type="SAM" id="Phobius"/>
    </source>
</evidence>
<comment type="similarity">
    <text evidence="1">Belongs to the peptidase A24 family.</text>
</comment>
<dbReference type="RefSeq" id="WP_108345469.1">
    <property type="nucleotide sequence ID" value="NZ_PYXZ01000007.1"/>
</dbReference>
<dbReference type="PANTHER" id="PTHR30487:SF0">
    <property type="entry name" value="PREPILIN LEADER PEPTIDASE_N-METHYLTRANSFERASE-RELATED"/>
    <property type="match status" value="1"/>
</dbReference>
<feature type="transmembrane region" description="Helical" evidence="2">
    <location>
        <begin position="101"/>
        <end position="119"/>
    </location>
</feature>
<dbReference type="AlphaFoldDB" id="A0A2R7YW23"/>
<keyword evidence="5" id="KW-1185">Reference proteome</keyword>
<protein>
    <submittedName>
        <fullName evidence="4">Prepilin peptidase</fullName>
    </submittedName>
</protein>
<feature type="domain" description="Prepilin type IV endopeptidase peptidase" evidence="3">
    <location>
        <begin position="84"/>
        <end position="187"/>
    </location>
</feature>
<evidence type="ECO:0000256" key="1">
    <source>
        <dbReference type="ARBA" id="ARBA00005801"/>
    </source>
</evidence>
<evidence type="ECO:0000259" key="3">
    <source>
        <dbReference type="Pfam" id="PF01478"/>
    </source>
</evidence>
<dbReference type="GO" id="GO:0005886">
    <property type="term" value="C:plasma membrane"/>
    <property type="evidence" value="ECO:0007669"/>
    <property type="project" value="TreeGrafter"/>
</dbReference>
<keyword evidence="2" id="KW-1133">Transmembrane helix</keyword>
<dbReference type="InterPro" id="IPR000045">
    <property type="entry name" value="Prepilin_IV_endopep_pep"/>
</dbReference>
<feature type="transmembrane region" description="Helical" evidence="2">
    <location>
        <begin position="74"/>
        <end position="92"/>
    </location>
</feature>
<proteinExistence type="inferred from homology"/>
<evidence type="ECO:0000313" key="5">
    <source>
        <dbReference type="Proteomes" id="UP000244867"/>
    </source>
</evidence>
<feature type="transmembrane region" description="Helical" evidence="2">
    <location>
        <begin position="177"/>
        <end position="195"/>
    </location>
</feature>
<dbReference type="PANTHER" id="PTHR30487">
    <property type="entry name" value="TYPE 4 PREPILIN-LIKE PROTEINS LEADER PEPTIDE-PROCESSING ENZYME"/>
    <property type="match status" value="1"/>
</dbReference>
<gene>
    <name evidence="4" type="ORF">C7S10_16155</name>
</gene>
<evidence type="ECO:0000313" key="4">
    <source>
        <dbReference type="EMBL" id="PUA80079.1"/>
    </source>
</evidence>
<dbReference type="GO" id="GO:0004190">
    <property type="term" value="F:aspartic-type endopeptidase activity"/>
    <property type="evidence" value="ECO:0007669"/>
    <property type="project" value="InterPro"/>
</dbReference>
<keyword evidence="2" id="KW-0812">Transmembrane</keyword>
<dbReference type="Gene3D" id="1.20.120.1220">
    <property type="match status" value="1"/>
</dbReference>
<dbReference type="GO" id="GO:0006465">
    <property type="term" value="P:signal peptide processing"/>
    <property type="evidence" value="ECO:0007669"/>
    <property type="project" value="TreeGrafter"/>
</dbReference>
<keyword evidence="2" id="KW-0472">Membrane</keyword>
<dbReference type="InterPro" id="IPR050882">
    <property type="entry name" value="Prepilin_peptidase/N-MTase"/>
</dbReference>
<name>A0A2R7YW23_9ACTN</name>
<comment type="caution">
    <text evidence="4">The sequence shown here is derived from an EMBL/GenBank/DDBJ whole genome shotgun (WGS) entry which is preliminary data.</text>
</comment>
<sequence>MSPTGALVAALVCGALGALVPRLIAWVPEPPEPADDKIPYARIAAAPRLALVSVVVCAVVGALVGGAIGLDWPLLFLVPLVPVGVALALIDWRTRLLPTRIIAPTYLALVPLVVVAALASGEPRLLLRAAIGWAVMGGIYVLLWLVYPAGMGYGDVRLSGILGIVLGYLGWGELALGGWSAFLLGGVGGVVLVLLKVIDRRHNPFGPWMLIGALIGIVAGPAFSTWMWGDLGA</sequence>
<feature type="transmembrane region" description="Helical" evidence="2">
    <location>
        <begin position="125"/>
        <end position="147"/>
    </location>
</feature>
<organism evidence="4 5">
    <name type="scientific">Nocardioides currus</name>
    <dbReference type="NCBI Taxonomy" id="2133958"/>
    <lineage>
        <taxon>Bacteria</taxon>
        <taxon>Bacillati</taxon>
        <taxon>Actinomycetota</taxon>
        <taxon>Actinomycetes</taxon>
        <taxon>Propionibacteriales</taxon>
        <taxon>Nocardioidaceae</taxon>
        <taxon>Nocardioides</taxon>
    </lineage>
</organism>
<dbReference type="Pfam" id="PF01478">
    <property type="entry name" value="Peptidase_A24"/>
    <property type="match status" value="1"/>
</dbReference>
<dbReference type="EMBL" id="PYXZ01000007">
    <property type="protein sequence ID" value="PUA80079.1"/>
    <property type="molecule type" value="Genomic_DNA"/>
</dbReference>
<dbReference type="Proteomes" id="UP000244867">
    <property type="component" value="Unassembled WGS sequence"/>
</dbReference>